<dbReference type="Pfam" id="PF14992">
    <property type="entry name" value="TMCO5"/>
    <property type="match status" value="1"/>
</dbReference>
<evidence type="ECO:0000313" key="9">
    <source>
        <dbReference type="EMBL" id="KAF7464045.1"/>
    </source>
</evidence>
<comment type="subcellular location">
    <subcellularLocation>
        <location evidence="1">Membrane</location>
        <topology evidence="1">Single-pass membrane protein</topology>
    </subcellularLocation>
</comment>
<evidence type="ECO:0000256" key="2">
    <source>
        <dbReference type="ARBA" id="ARBA00022692"/>
    </source>
</evidence>
<evidence type="ECO:0000256" key="4">
    <source>
        <dbReference type="ARBA" id="ARBA00023054"/>
    </source>
</evidence>
<feature type="coiled-coil region" evidence="6">
    <location>
        <begin position="162"/>
        <end position="250"/>
    </location>
</feature>
<dbReference type="InterPro" id="IPR026617">
    <property type="entry name" value="SMCO2/5"/>
</dbReference>
<keyword evidence="4 6" id="KW-0175">Coiled coil</keyword>
<keyword evidence="3 8" id="KW-1133">Transmembrane helix</keyword>
<dbReference type="Proteomes" id="UP000662637">
    <property type="component" value="Unassembled WGS sequence"/>
</dbReference>
<dbReference type="GO" id="GO:0016020">
    <property type="term" value="C:membrane"/>
    <property type="evidence" value="ECO:0007669"/>
    <property type="project" value="UniProtKB-SubCell"/>
</dbReference>
<evidence type="ECO:0000256" key="1">
    <source>
        <dbReference type="ARBA" id="ARBA00004167"/>
    </source>
</evidence>
<feature type="transmembrane region" description="Helical" evidence="8">
    <location>
        <begin position="306"/>
        <end position="331"/>
    </location>
</feature>
<dbReference type="EMBL" id="WJEC01008086">
    <property type="protein sequence ID" value="KAF7464045.1"/>
    <property type="molecule type" value="Genomic_DNA"/>
</dbReference>
<evidence type="ECO:0000313" key="11">
    <source>
        <dbReference type="Proteomes" id="UP000335636"/>
    </source>
</evidence>
<sequence length="365" mass="41923">MELTPPSLNDGTSLQTKTAGKEQPLTEKNNGFLQNLGVTEGAMNLLREMTKMDQSLDGSDNKEKVCSETPQTDFLHKVDTKKWDMLEPKAEQGQDLQKEQDEQKPDLVHEVPQVSTSMLFPENKIPELSPQRIFLRLNYWNAKMGLQVKDVGADHIDWMEKINNIIQKINTTESTVKSLLNEVMSLEGQTENPGDRGLDPDKEANIEEKIIEIRKQLREMNNKLTQVDACNEAHELKEKLTERIEEMTLLNTKLGMYQIQERETDSYNSEEMNVEETDPLLPEASPPPLEQNSPPHIAAWKRALRIFIMFYVLTFTGISCYVLFVDATFIFERVLPSILGRRTMWELREMIGPFLNLEVEDLLPS</sequence>
<dbReference type="PANTHER" id="PTHR22422">
    <property type="entry name" value="TRANSMEMBRANE AND COILED-COIL DOMAIN-CONTAINING PROTEIN 5B-RELATED"/>
    <property type="match status" value="1"/>
</dbReference>
<gene>
    <name evidence="9" type="ORF">GHT09_008038</name>
    <name evidence="10" type="ORF">MONAX_5E018325</name>
</gene>
<evidence type="ECO:0000256" key="7">
    <source>
        <dbReference type="SAM" id="MobiDB-lite"/>
    </source>
</evidence>
<evidence type="ECO:0000313" key="10">
    <source>
        <dbReference type="EMBL" id="VTJ62054.1"/>
    </source>
</evidence>
<protein>
    <recommendedName>
        <fullName evidence="12">Single-pass membrane and coiled-coil domain-containing protein 2</fullName>
    </recommendedName>
</protein>
<reference evidence="10 11" key="1">
    <citation type="submission" date="2019-04" db="EMBL/GenBank/DDBJ databases">
        <authorList>
            <person name="Alioto T."/>
            <person name="Alioto T."/>
        </authorList>
    </citation>
    <scope>NUCLEOTIDE SEQUENCE [LARGE SCALE GENOMIC DNA]</scope>
</reference>
<dbReference type="PANTHER" id="PTHR22422:SF5">
    <property type="entry name" value="SINGLE-PASS MEMBRANE AND COILED-COIL DOMAIN-CONTAINING PROTEIN 2"/>
    <property type="match status" value="1"/>
</dbReference>
<dbReference type="Proteomes" id="UP000335636">
    <property type="component" value="Unassembled WGS sequence"/>
</dbReference>
<evidence type="ECO:0000256" key="6">
    <source>
        <dbReference type="SAM" id="Coils"/>
    </source>
</evidence>
<dbReference type="AlphaFoldDB" id="A0A5E4AXF9"/>
<evidence type="ECO:0000256" key="5">
    <source>
        <dbReference type="ARBA" id="ARBA00023136"/>
    </source>
</evidence>
<organism evidence="10 11">
    <name type="scientific">Marmota monax</name>
    <name type="common">Woodchuck</name>
    <dbReference type="NCBI Taxonomy" id="9995"/>
    <lineage>
        <taxon>Eukaryota</taxon>
        <taxon>Metazoa</taxon>
        <taxon>Chordata</taxon>
        <taxon>Craniata</taxon>
        <taxon>Vertebrata</taxon>
        <taxon>Euteleostomi</taxon>
        <taxon>Mammalia</taxon>
        <taxon>Eutheria</taxon>
        <taxon>Euarchontoglires</taxon>
        <taxon>Glires</taxon>
        <taxon>Rodentia</taxon>
        <taxon>Sciuromorpha</taxon>
        <taxon>Sciuridae</taxon>
        <taxon>Xerinae</taxon>
        <taxon>Marmotini</taxon>
        <taxon>Marmota</taxon>
    </lineage>
</organism>
<proteinExistence type="predicted"/>
<evidence type="ECO:0008006" key="12">
    <source>
        <dbReference type="Google" id="ProtNLM"/>
    </source>
</evidence>
<feature type="compositionally biased region" description="Polar residues" evidence="7">
    <location>
        <begin position="1"/>
        <end position="18"/>
    </location>
</feature>
<keyword evidence="11" id="KW-1185">Reference proteome</keyword>
<accession>A0A5E4AXF9</accession>
<feature type="region of interest" description="Disordered" evidence="7">
    <location>
        <begin position="1"/>
        <end position="32"/>
    </location>
</feature>
<dbReference type="EMBL" id="CABDUW010000189">
    <property type="protein sequence ID" value="VTJ62054.1"/>
    <property type="molecule type" value="Genomic_DNA"/>
</dbReference>
<name>A0A5E4AXF9_MARMO</name>
<keyword evidence="2 8" id="KW-0812">Transmembrane</keyword>
<evidence type="ECO:0000256" key="8">
    <source>
        <dbReference type="SAM" id="Phobius"/>
    </source>
</evidence>
<evidence type="ECO:0000256" key="3">
    <source>
        <dbReference type="ARBA" id="ARBA00022989"/>
    </source>
</evidence>
<reference evidence="9" key="2">
    <citation type="submission" date="2020-08" db="EMBL/GenBank/DDBJ databases">
        <authorList>
            <person name="Shumante A."/>
            <person name="Zimin A.V."/>
            <person name="Puiu D."/>
            <person name="Salzberg S.L."/>
        </authorList>
    </citation>
    <scope>NUCLEOTIDE SEQUENCE</scope>
    <source>
        <strain evidence="9">WC2-LM</strain>
        <tissue evidence="9">Liver</tissue>
    </source>
</reference>
<keyword evidence="5 8" id="KW-0472">Membrane</keyword>